<dbReference type="Pfam" id="PF00058">
    <property type="entry name" value="Ldl_recept_b"/>
    <property type="match status" value="1"/>
</dbReference>
<feature type="chain" id="PRO_5004913589" evidence="17">
    <location>
        <begin position="22"/>
        <end position="1927"/>
    </location>
</feature>
<evidence type="ECO:0000256" key="5">
    <source>
        <dbReference type="ARBA" id="ARBA00022729"/>
    </source>
</evidence>
<feature type="disulfide bond" evidence="13">
    <location>
        <begin position="1086"/>
        <end position="1101"/>
    </location>
</feature>
<feature type="domain" description="EGF-like" evidence="18">
    <location>
        <begin position="1723"/>
        <end position="1759"/>
    </location>
</feature>
<dbReference type="InterPro" id="IPR051221">
    <property type="entry name" value="LDLR-related"/>
</dbReference>
<feature type="disulfide bond" evidence="13">
    <location>
        <begin position="1124"/>
        <end position="1139"/>
    </location>
</feature>
<feature type="transmembrane region" description="Helical" evidence="16">
    <location>
        <begin position="1774"/>
        <end position="1794"/>
    </location>
</feature>
<evidence type="ECO:0000256" key="13">
    <source>
        <dbReference type="PROSITE-ProRule" id="PRU00124"/>
    </source>
</evidence>
<evidence type="ECO:0000256" key="6">
    <source>
        <dbReference type="ARBA" id="ARBA00022737"/>
    </source>
</evidence>
<feature type="repeat" description="LDL-receptor class B" evidence="14">
    <location>
        <begin position="491"/>
        <end position="533"/>
    </location>
</feature>
<dbReference type="PRINTS" id="PR00261">
    <property type="entry name" value="LDLRECEPTOR"/>
</dbReference>
<dbReference type="GO" id="GO:0016324">
    <property type="term" value="C:apical plasma membrane"/>
    <property type="evidence" value="ECO:0007669"/>
    <property type="project" value="TreeGrafter"/>
</dbReference>
<dbReference type="PROSITE" id="PS01209">
    <property type="entry name" value="LDLRA_1"/>
    <property type="match status" value="5"/>
</dbReference>
<feature type="disulfide bond" evidence="13">
    <location>
        <begin position="254"/>
        <end position="272"/>
    </location>
</feature>
<dbReference type="InterPro" id="IPR001881">
    <property type="entry name" value="EGF-like_Ca-bd_dom"/>
</dbReference>
<dbReference type="Pfam" id="PF00057">
    <property type="entry name" value="Ldl_recept_a"/>
    <property type="match status" value="10"/>
</dbReference>
<evidence type="ECO:0000259" key="18">
    <source>
        <dbReference type="PROSITE" id="PS50026"/>
    </source>
</evidence>
<evidence type="ECO:0000256" key="10">
    <source>
        <dbReference type="ARBA" id="ARBA00023170"/>
    </source>
</evidence>
<dbReference type="PANTHER" id="PTHR22722:SF14">
    <property type="entry name" value="MEGALIN, ISOFORM A"/>
    <property type="match status" value="1"/>
</dbReference>
<evidence type="ECO:0000256" key="11">
    <source>
        <dbReference type="ARBA" id="ARBA00023180"/>
    </source>
</evidence>
<keyword evidence="7 16" id="KW-1133">Transmembrane helix</keyword>
<feature type="disulfide bond" evidence="13">
    <location>
        <begin position="206"/>
        <end position="218"/>
    </location>
</feature>
<evidence type="ECO:0000256" key="1">
    <source>
        <dbReference type="ARBA" id="ARBA00004479"/>
    </source>
</evidence>
<feature type="region of interest" description="Disordered" evidence="15">
    <location>
        <begin position="1831"/>
        <end position="1856"/>
    </location>
</feature>
<evidence type="ECO:0000313" key="19">
    <source>
        <dbReference type="EMBL" id="AHL26192.1"/>
    </source>
</evidence>
<feature type="disulfide bond" evidence="13">
    <location>
        <begin position="1266"/>
        <end position="1284"/>
    </location>
</feature>
<evidence type="ECO:0000256" key="14">
    <source>
        <dbReference type="PROSITE-ProRule" id="PRU00461"/>
    </source>
</evidence>
<dbReference type="PROSITE" id="PS51120">
    <property type="entry name" value="LDLRB"/>
    <property type="match status" value="4"/>
</dbReference>
<dbReference type="FunFam" id="2.120.10.30:FF:000241">
    <property type="entry name" value="Low-density lipoprotein receptor-related protein 6"/>
    <property type="match status" value="1"/>
</dbReference>
<dbReference type="EMBL" id="KJ417814">
    <property type="protein sequence ID" value="AHL26192.1"/>
    <property type="molecule type" value="mRNA"/>
</dbReference>
<dbReference type="GO" id="GO:0042562">
    <property type="term" value="F:hormone binding"/>
    <property type="evidence" value="ECO:0007669"/>
    <property type="project" value="TreeGrafter"/>
</dbReference>
<reference evidence="19" key="2">
    <citation type="submission" date="2014-02" db="EMBL/GenBank/DDBJ databases">
        <authorList>
            <person name="Lee J.-H."/>
            <person name="Kim B.K."/>
            <person name="Kim H.-W."/>
        </authorList>
    </citation>
    <scope>NUCLEOTIDE SEQUENCE</scope>
</reference>
<feature type="disulfide bond" evidence="13">
    <location>
        <begin position="1026"/>
        <end position="1038"/>
    </location>
</feature>
<feature type="disulfide bond" evidence="13">
    <location>
        <begin position="126"/>
        <end position="144"/>
    </location>
</feature>
<dbReference type="SMART" id="SM00192">
    <property type="entry name" value="LDLa"/>
    <property type="match status" value="12"/>
</dbReference>
<evidence type="ECO:0000256" key="17">
    <source>
        <dbReference type="SAM" id="SignalP"/>
    </source>
</evidence>
<keyword evidence="9 12" id="KW-1015">Disulfide bond</keyword>
<keyword evidence="10 19" id="KW-0675">Receptor</keyword>
<dbReference type="Gene3D" id="4.10.400.10">
    <property type="entry name" value="Low-density Lipoprotein Receptor"/>
    <property type="match status" value="12"/>
</dbReference>
<organism evidence="19">
    <name type="scientific">Pandalus japonicus</name>
    <name type="common">Morotoge shrimp</name>
    <name type="synonym">Pandalopsis dispar var. japonica</name>
    <dbReference type="NCBI Taxonomy" id="666362"/>
    <lineage>
        <taxon>Eukaryota</taxon>
        <taxon>Metazoa</taxon>
        <taxon>Ecdysozoa</taxon>
        <taxon>Arthropoda</taxon>
        <taxon>Crustacea</taxon>
        <taxon>Multicrustacea</taxon>
        <taxon>Malacostraca</taxon>
        <taxon>Eumalacostraca</taxon>
        <taxon>Eucarida</taxon>
        <taxon>Decapoda</taxon>
        <taxon>Pleocyemata</taxon>
        <taxon>Caridea</taxon>
        <taxon>Pandaloidea</taxon>
        <taxon>Pandalidae</taxon>
        <taxon>Pandalus</taxon>
    </lineage>
</organism>
<feature type="disulfide bond" evidence="13">
    <location>
        <begin position="1004"/>
        <end position="1019"/>
    </location>
</feature>
<accession>W8PAB1</accession>
<evidence type="ECO:0000256" key="8">
    <source>
        <dbReference type="ARBA" id="ARBA00023136"/>
    </source>
</evidence>
<dbReference type="InterPro" id="IPR011042">
    <property type="entry name" value="6-blade_b-propeller_TolB-like"/>
</dbReference>
<evidence type="ECO:0000256" key="4">
    <source>
        <dbReference type="ARBA" id="ARBA00022692"/>
    </source>
</evidence>
<dbReference type="Pfam" id="PF14670">
    <property type="entry name" value="FXa_inhibition"/>
    <property type="match status" value="1"/>
</dbReference>
<keyword evidence="4 16" id="KW-0812">Transmembrane</keyword>
<feature type="disulfide bond" evidence="13">
    <location>
        <begin position="1074"/>
        <end position="1092"/>
    </location>
</feature>
<dbReference type="FunFam" id="2.10.25.10:FF:000009">
    <property type="entry name" value="Low-density lipoprotein receptor isoform 1"/>
    <property type="match status" value="1"/>
</dbReference>
<dbReference type="InterPro" id="IPR018097">
    <property type="entry name" value="EGF_Ca-bd_CS"/>
</dbReference>
<feature type="disulfide bond" evidence="13">
    <location>
        <begin position="225"/>
        <end position="240"/>
    </location>
</feature>
<dbReference type="SUPFAM" id="SSF57424">
    <property type="entry name" value="LDL receptor-like module"/>
    <property type="match status" value="11"/>
</dbReference>
<feature type="repeat" description="LDL-receptor class B" evidence="14">
    <location>
        <begin position="534"/>
        <end position="576"/>
    </location>
</feature>
<keyword evidence="2 12" id="KW-0245">EGF-like domain</keyword>
<dbReference type="GO" id="GO:0005509">
    <property type="term" value="F:calcium ion binding"/>
    <property type="evidence" value="ECO:0007669"/>
    <property type="project" value="InterPro"/>
</dbReference>
<feature type="disulfide bond" evidence="13">
    <location>
        <begin position="138"/>
        <end position="153"/>
    </location>
</feature>
<reference evidence="19" key="1">
    <citation type="journal article" date="2014" name="Comp. Biochem. Physiol. B, Biochem. Mol. Biol.">
        <title>Four cDNAs encoding lipoprotein receptors from shrimp (Pandalopsis japonica): structural characterization and expression analysis during maturation.</title>
        <authorList>
            <person name="Lee J.H."/>
            <person name="Kim B.K."/>
            <person name="Seo Y.I."/>
            <person name="Choi J.H."/>
            <person name="Kang S.W."/>
            <person name="Kang C.K."/>
            <person name="Park W.G."/>
            <person name="Kim H.W."/>
        </authorList>
    </citation>
    <scope>NUCLEOTIDE SEQUENCE</scope>
</reference>
<dbReference type="GO" id="GO:0043235">
    <property type="term" value="C:receptor complex"/>
    <property type="evidence" value="ECO:0007669"/>
    <property type="project" value="TreeGrafter"/>
</dbReference>
<dbReference type="SMART" id="SM00135">
    <property type="entry name" value="LY"/>
    <property type="match status" value="10"/>
</dbReference>
<feature type="disulfide bond" evidence="13">
    <location>
        <begin position="1221"/>
        <end position="1236"/>
    </location>
</feature>
<keyword evidence="3" id="KW-0254">Endocytosis</keyword>
<proteinExistence type="evidence at transcript level"/>
<dbReference type="InterPro" id="IPR000033">
    <property type="entry name" value="LDLR_classB_rpt"/>
</dbReference>
<dbReference type="PROSITE" id="PS00022">
    <property type="entry name" value="EGF_1"/>
    <property type="match status" value="1"/>
</dbReference>
<dbReference type="InterPro" id="IPR023415">
    <property type="entry name" value="LDLR_class-A_CS"/>
</dbReference>
<feature type="disulfide bond" evidence="13">
    <location>
        <begin position="1033"/>
        <end position="1051"/>
    </location>
</feature>
<evidence type="ECO:0000256" key="2">
    <source>
        <dbReference type="ARBA" id="ARBA00022536"/>
    </source>
</evidence>
<evidence type="ECO:0000256" key="15">
    <source>
        <dbReference type="SAM" id="MobiDB-lite"/>
    </source>
</evidence>
<protein>
    <submittedName>
        <fullName evidence="19">Vitellogenin receptor</fullName>
    </submittedName>
</protein>
<comment type="caution">
    <text evidence="12">Lacks conserved residue(s) required for the propagation of feature annotation.</text>
</comment>
<feature type="disulfide bond" evidence="13">
    <location>
        <begin position="1184"/>
        <end position="1199"/>
    </location>
</feature>
<dbReference type="InterPro" id="IPR036055">
    <property type="entry name" value="LDL_receptor-like_sf"/>
</dbReference>
<feature type="disulfide bond" evidence="13">
    <location>
        <begin position="1112"/>
        <end position="1130"/>
    </location>
</feature>
<feature type="disulfide bond" evidence="13">
    <location>
        <begin position="183"/>
        <end position="198"/>
    </location>
</feature>
<feature type="disulfide bond" evidence="13">
    <location>
        <begin position="1105"/>
        <end position="1117"/>
    </location>
</feature>
<feature type="disulfide bond" evidence="12">
    <location>
        <begin position="1749"/>
        <end position="1758"/>
    </location>
</feature>
<dbReference type="InterPro" id="IPR002172">
    <property type="entry name" value="LDrepeatLR_classA_rpt"/>
</dbReference>
<comment type="subcellular location">
    <subcellularLocation>
        <location evidence="1">Membrane</location>
        <topology evidence="1">Single-pass type I membrane protein</topology>
    </subcellularLocation>
</comment>
<dbReference type="Gene3D" id="2.10.25.10">
    <property type="entry name" value="Laminin"/>
    <property type="match status" value="4"/>
</dbReference>
<feature type="disulfide bond" evidence="13">
    <location>
        <begin position="100"/>
        <end position="115"/>
    </location>
</feature>
<feature type="repeat" description="LDL-receptor class B" evidence="14">
    <location>
        <begin position="1592"/>
        <end position="1634"/>
    </location>
</feature>
<dbReference type="CDD" id="cd00112">
    <property type="entry name" value="LDLa"/>
    <property type="match status" value="12"/>
</dbReference>
<keyword evidence="6" id="KW-0677">Repeat</keyword>
<dbReference type="SMART" id="SM00179">
    <property type="entry name" value="EGF_CA"/>
    <property type="match status" value="3"/>
</dbReference>
<feature type="disulfide bond" evidence="13">
    <location>
        <begin position="213"/>
        <end position="231"/>
    </location>
</feature>
<dbReference type="PANTHER" id="PTHR22722">
    <property type="entry name" value="LOW-DENSITY LIPOPROTEIN RECEPTOR-RELATED PROTEIN 2-RELATED"/>
    <property type="match status" value="1"/>
</dbReference>
<dbReference type="SMART" id="SM00181">
    <property type="entry name" value="EGF"/>
    <property type="match status" value="9"/>
</dbReference>
<dbReference type="InterPro" id="IPR009030">
    <property type="entry name" value="Growth_fac_rcpt_cys_sf"/>
</dbReference>
<evidence type="ECO:0000256" key="12">
    <source>
        <dbReference type="PROSITE-ProRule" id="PRU00076"/>
    </source>
</evidence>
<evidence type="ECO:0000256" key="9">
    <source>
        <dbReference type="ARBA" id="ARBA00023157"/>
    </source>
</evidence>
<keyword evidence="11" id="KW-0325">Glycoprotein</keyword>
<dbReference type="PROSITE" id="PS01187">
    <property type="entry name" value="EGF_CA"/>
    <property type="match status" value="1"/>
</dbReference>
<sequence length="1927" mass="215098">MLLRAFISLLAFVHLFSFVDGVLVAFQNNSEYVIFHKSELEHHGQRNLPFRRVLRESAPFPTIHAAEVVTKASTRYTAPCSAYQWKCKGDGKCIDLSQRCDDYPNCSDSSDEFGCNKCDLSRFFRCHNGECISAFFKCDGHPDCGDSSDELDCRAGKGSSSMCPFGTFKCKSDDLCLPTIWQCDGNADCPDTTDEEDCADASLPPCTEQQYTCHNGFCISHEFVCDGETDCKTGEDEENCEQSRCKKNPNLYQCKDGSCLEPERVCNGQRDCVDGTDEGGHCARACKEEDCSHECYKTPTGPHCKCPEGRQLLAEKYCSDLNECSGNVSVCDHFCENTPGGYKCSCAVDYTLDSDKKTCWSSQYGQGFLLLTMNMEIREVYLNATKYRLLFAGDKLIQSVAYDPVEDEIYWSNSVIVYKKRRNHEMKEILIISTGIQRVESMALDWYGRNLYIVDSGIQKILVCTLDGLSCMVLLEDLPSPRAIQLDIRNRIMFWTDLSRLRIEKASMDGSHRRVLVSTGLGIPNGLAIDQPAKRVYWMDATHSKVEYVDYYGADRKHLPDGSVSHPFSMAIWQNRIYWSDLGHEHIRSCLKISGKGVQTLLKGSSRNDFYGLTLYHSSMLNQGENPCSQRHCSHFCLLSTNSLMRYTCACPVGMELSNDDMHSCRDVAGASFTLIADGKDVYELTNPKIGHPQKVPRMAHFKIERVGDLVYDQLEDSVIVSDTFAKMIVQVSLKNSHVRPIIDNVIAVGLAFDWLRNNIYWVDGQKQIVEVVPTFGLHRKILKAHYYNPTDIAVAPEIGFLFVTDAGYVPFITRCGLDGSDSKKIIQYDLKKPMSITVDRDPKIKRIYWSDMESGTIESADMEGLNRVKLVEGLQRPISFLLSSDYIMWTLEGREYLYKHSRENKATVPYDLDLGPANYGVRVLQLAEVGWKGPTDRKDAPCQQGNGGCSHICLGNNTHRQICECSLGFALAEDGKHCETTSCPKNFFSCPRSNSCVPMSWKCDGTSDCDDGGDEEGCSPQHKICNDKEFKCTSGTCITDRWVCDGHPDCFDGIDENQPQCVNKTCRSGYFECKSGQCVPGMWKCDGQTECEDGSDEEDCPTGCPDHKFACNDGSCIPDVWHCDRGKDCPDGSDEDDCRFTTTEDSGIPDHEYSSTHLCSADDLACDVALDQDLICVSDSKICDGVADCPYGDDEEDCNCEEGQFKCKTNDVCIPDTWKCNRIGDCPDLSDEENCPNIPSAVPTTIMPATTSDSGWNCEIKEYECKNGQCISGNRVCDGAADCDDGSDEWNHCYENCVKDDGGCHQNCRSSVNGVHCSCYRGYHLDKDGSSCLDDLECEEESTRSHYCNEMKGTYFCSCMDGYALEPDRRTCKSEAGKEWLLLAGLGGLINMTDNLHVQSKMLVLEGISVNTIDYDPLDSAFVYADASGSVGKIERKGLTEFGEKVELLHQRTNPHGLSIDTVTRNIYFSEYFVDPRTIEFEDKAKEETIELEDKAKKVKRSETLEEIYSVIQVCSLETKKCAQIYRAFNIKIPSTKVSSEHQKLFYCTNHQNHENQAQIVMTYLDGTLPVVLRETKVVRCGSLAIDEPKKRIYWTDTVLNSIQSVLWTGDGHRTVMEKGVHNPFGLALSGDYIMWFNKNGNRIIRCHKYSGSCERKILASKDGNGTVEVGSLLAVHPYREFENLCKEKNCSHLCTVARMGATCLCYSGYQISEEDPTKCLEVDACPGNPCADGVCELLSSEKFVCRCRKSFSGLRCEVMVGVLTPSSNAGTAAAIVIVLALLVGVALAVCWYKRQPFIIWKSKRHSANQTYRFSNPAFGVMSDSPIVTNSPAPSSCPSQGNNPPPYTMNNPQQTYNSYENPFSKAEEHHQVNTSLDSAVVSGTDSTSVNIAPHHIDLCSPIPQPEYLHKEGKKEYVLSPYNPPPV</sequence>
<dbReference type="SUPFAM" id="SSF57184">
    <property type="entry name" value="Growth factor receptor domain"/>
    <property type="match status" value="2"/>
</dbReference>
<evidence type="ECO:0000256" key="3">
    <source>
        <dbReference type="ARBA" id="ARBA00022583"/>
    </source>
</evidence>
<name>W8PAB1_PANJP</name>
<feature type="disulfide bond" evidence="12">
    <location>
        <begin position="1727"/>
        <end position="1737"/>
    </location>
</feature>
<feature type="disulfide bond" evidence="13">
    <location>
        <begin position="1067"/>
        <end position="1079"/>
    </location>
</feature>
<dbReference type="PROSITE" id="PS50068">
    <property type="entry name" value="LDLRA_2"/>
    <property type="match status" value="12"/>
</dbReference>
<keyword evidence="8 16" id="KW-0472">Membrane</keyword>
<evidence type="ECO:0000256" key="16">
    <source>
        <dbReference type="SAM" id="Phobius"/>
    </source>
</evidence>
<dbReference type="Gene3D" id="2.120.10.30">
    <property type="entry name" value="TolB, C-terminal domain"/>
    <property type="match status" value="3"/>
</dbReference>
<dbReference type="GO" id="GO:0006898">
    <property type="term" value="P:receptor-mediated endocytosis"/>
    <property type="evidence" value="ECO:0007669"/>
    <property type="project" value="TreeGrafter"/>
</dbReference>
<keyword evidence="5 17" id="KW-0732">Signal</keyword>
<dbReference type="SUPFAM" id="SSF63825">
    <property type="entry name" value="YWTD domain"/>
    <property type="match status" value="3"/>
</dbReference>
<gene>
    <name evidence="19" type="primary">VgR</name>
</gene>
<dbReference type="InterPro" id="IPR000742">
    <property type="entry name" value="EGF"/>
</dbReference>
<evidence type="ECO:0000256" key="7">
    <source>
        <dbReference type="ARBA" id="ARBA00022989"/>
    </source>
</evidence>
<feature type="repeat" description="LDL-receptor class B" evidence="14">
    <location>
        <begin position="846"/>
        <end position="887"/>
    </location>
</feature>
<feature type="signal peptide" evidence="17">
    <location>
        <begin position="1"/>
        <end position="21"/>
    </location>
</feature>
<dbReference type="SUPFAM" id="SSF57196">
    <property type="entry name" value="EGF/Laminin"/>
    <property type="match status" value="2"/>
</dbReference>
<dbReference type="PROSITE" id="PS50026">
    <property type="entry name" value="EGF_3"/>
    <property type="match status" value="1"/>
</dbReference>
<feature type="disulfide bond" evidence="13">
    <location>
        <begin position="1259"/>
        <end position="1271"/>
    </location>
</feature>